<evidence type="ECO:0000313" key="3">
    <source>
        <dbReference type="Proteomes" id="UP000826573"/>
    </source>
</evidence>
<protein>
    <submittedName>
        <fullName evidence="2">Uncharacterized protein</fullName>
    </submittedName>
</protein>
<reference evidence="2 3" key="1">
    <citation type="submission" date="2021-08" db="EMBL/GenBank/DDBJ databases">
        <title>The highly contiguous genome resource for Trichoderma semiorbis FJ059, a fungal antagonistic to plant pathogens.</title>
        <authorList>
            <person name="Liu T."/>
        </authorList>
    </citation>
    <scope>NUCLEOTIDE SEQUENCE [LARGE SCALE GENOMIC DNA]</scope>
    <source>
        <strain evidence="2 3">FJ059</strain>
    </source>
</reference>
<keyword evidence="3" id="KW-1185">Reference proteome</keyword>
<evidence type="ECO:0000313" key="2">
    <source>
        <dbReference type="EMBL" id="KAH0526394.1"/>
    </source>
</evidence>
<organism evidence="2 3">
    <name type="scientific">Trichoderma semiorbis</name>
    <dbReference type="NCBI Taxonomy" id="1491008"/>
    <lineage>
        <taxon>Eukaryota</taxon>
        <taxon>Fungi</taxon>
        <taxon>Dikarya</taxon>
        <taxon>Ascomycota</taxon>
        <taxon>Pezizomycotina</taxon>
        <taxon>Sordariomycetes</taxon>
        <taxon>Hypocreomycetidae</taxon>
        <taxon>Hypocreales</taxon>
        <taxon>Hypocreaceae</taxon>
        <taxon>Trichoderma</taxon>
    </lineage>
</organism>
<name>A0A9P8HJG8_9HYPO</name>
<comment type="caution">
    <text evidence="2">The sequence shown here is derived from an EMBL/GenBank/DDBJ whole genome shotgun (WGS) entry which is preliminary data.</text>
</comment>
<accession>A0A9P8HJG8</accession>
<dbReference type="Proteomes" id="UP000826573">
    <property type="component" value="Unassembled WGS sequence"/>
</dbReference>
<dbReference type="AlphaFoldDB" id="A0A9P8HJG8"/>
<dbReference type="EMBL" id="JAIMJC010000004">
    <property type="protein sequence ID" value="KAH0526394.1"/>
    <property type="molecule type" value="Genomic_DNA"/>
</dbReference>
<sequence>MDPESEHTARVALAGNSTLNDLIPRWERSMTLNPKDPLEQASTVQQTDYPKYEKMIQHWENFLNANPPPQVHLYWKTGLAEAKQRFTLGPKPTKELRQLVEKATRATEQDLLGIKWFSIASPKDSLLKYDMCVTIPRVLAQLMGMGPIGPPQDDEFSELHPESSELWEGYFAPKIRQQWPTSMSLIYASELIANFWDVDLEDINSIAEMHLRAKVWYQRFEESLKTDHYADWMKAWKEEFPEVADGFEEEDALRASKVKAEVKARKEAWRARMSVYKGEGEAAYREETGQEVSALHAPPDMVPEEPLGGMEPSDADWEDVMDMA</sequence>
<proteinExistence type="predicted"/>
<gene>
    <name evidence="2" type="ORF">TsFJ059_009720</name>
</gene>
<feature type="region of interest" description="Disordered" evidence="1">
    <location>
        <begin position="297"/>
        <end position="324"/>
    </location>
</feature>
<feature type="compositionally biased region" description="Acidic residues" evidence="1">
    <location>
        <begin position="313"/>
        <end position="324"/>
    </location>
</feature>
<evidence type="ECO:0000256" key="1">
    <source>
        <dbReference type="SAM" id="MobiDB-lite"/>
    </source>
</evidence>